<comment type="caution">
    <text evidence="8">The sequence shown here is derived from an EMBL/GenBank/DDBJ whole genome shotgun (WGS) entry which is preliminary data.</text>
</comment>
<dbReference type="PANTHER" id="PTHR42693">
    <property type="entry name" value="ARYLSULFATASE FAMILY MEMBER"/>
    <property type="match status" value="1"/>
</dbReference>
<evidence type="ECO:0000313" key="9">
    <source>
        <dbReference type="Proteomes" id="UP000282311"/>
    </source>
</evidence>
<gene>
    <name evidence="8" type="ORF">D7M11_13070</name>
</gene>
<dbReference type="OrthoDB" id="9762324at2"/>
<keyword evidence="5" id="KW-0378">Hydrolase</keyword>
<dbReference type="SUPFAM" id="SSF53649">
    <property type="entry name" value="Alkaline phosphatase-like"/>
    <property type="match status" value="1"/>
</dbReference>
<organism evidence="8 9">
    <name type="scientific">Paenibacillus ginsengarvi</name>
    <dbReference type="NCBI Taxonomy" id="400777"/>
    <lineage>
        <taxon>Bacteria</taxon>
        <taxon>Bacillati</taxon>
        <taxon>Bacillota</taxon>
        <taxon>Bacilli</taxon>
        <taxon>Bacillales</taxon>
        <taxon>Paenibacillaceae</taxon>
        <taxon>Paenibacillus</taxon>
    </lineage>
</organism>
<evidence type="ECO:0000256" key="3">
    <source>
        <dbReference type="ARBA" id="ARBA00022723"/>
    </source>
</evidence>
<evidence type="ECO:0000259" key="7">
    <source>
        <dbReference type="Pfam" id="PF00884"/>
    </source>
</evidence>
<evidence type="ECO:0000256" key="2">
    <source>
        <dbReference type="ARBA" id="ARBA00008779"/>
    </source>
</evidence>
<keyword evidence="3" id="KW-0479">Metal-binding</keyword>
<dbReference type="PANTHER" id="PTHR42693:SF42">
    <property type="entry name" value="ARYLSULFATASE G"/>
    <property type="match status" value="1"/>
</dbReference>
<evidence type="ECO:0000256" key="6">
    <source>
        <dbReference type="ARBA" id="ARBA00022837"/>
    </source>
</evidence>
<dbReference type="Gene3D" id="3.40.720.10">
    <property type="entry name" value="Alkaline Phosphatase, subunit A"/>
    <property type="match status" value="1"/>
</dbReference>
<accession>A0A3B0CFP4</accession>
<dbReference type="GO" id="GO:0046872">
    <property type="term" value="F:metal ion binding"/>
    <property type="evidence" value="ECO:0007669"/>
    <property type="project" value="UniProtKB-KW"/>
</dbReference>
<reference evidence="8 9" key="1">
    <citation type="journal article" date="2007" name="Int. J. Syst. Evol. Microbiol.">
        <title>Paenibacillus ginsengarvi sp. nov., isolated from soil from ginseng cultivation.</title>
        <authorList>
            <person name="Yoon M.H."/>
            <person name="Ten L.N."/>
            <person name="Im W.T."/>
        </authorList>
    </citation>
    <scope>NUCLEOTIDE SEQUENCE [LARGE SCALE GENOMIC DNA]</scope>
    <source>
        <strain evidence="8 9">KCTC 13059</strain>
    </source>
</reference>
<sequence>MKEQPQANVVFIIADDHRGDAIGAFGSETVQTPVLDRLAAEGTAFRNMHIFGGLTGALCAPSRACVHTGKSIFRAMIAKDGSGWVHSNTIRPDVCLMPQRLREAGYRTHAVGKWHNDKASFARSFEGGDKLFFYGMSDHNKVPVQDFDPSGAYPQEREYIASGFSTELFTDAAVGFIENYSEERPFFLHLAYTAPHDPWIAPEPYASMYNKSDISLPANFQSRHPFDNGDLTVRDEKLAAIPRDEDEIRGHMAAYYAMISHMDAHIGKVIDALKAKGIYENTIIVYTADHGLAVGQHGLMGKQNVYEHSVRIPFILRGPGMARGRQQVEIASNIDIFPTVAGLCGVEMPAETDGVSLLPVVAGEKRGVRDIVCSAYRDVQRMATDGRWKLIRYYRSRVTNTGTDTLQLFDLHRDPWETEDLSADPACRGEIERLAERLSGWMKAYDDIMAGVPVFPIAATEGAL</sequence>
<dbReference type="InterPro" id="IPR017850">
    <property type="entry name" value="Alkaline_phosphatase_core_sf"/>
</dbReference>
<proteinExistence type="inferred from homology"/>
<protein>
    <submittedName>
        <fullName evidence="8">Sulfatase</fullName>
    </submittedName>
</protein>
<dbReference type="CDD" id="cd16155">
    <property type="entry name" value="sulfatase_like"/>
    <property type="match status" value="1"/>
</dbReference>
<comment type="similarity">
    <text evidence="2">Belongs to the sulfatase family.</text>
</comment>
<dbReference type="RefSeq" id="WP_120747669.1">
    <property type="nucleotide sequence ID" value="NZ_RBAH01000008.1"/>
</dbReference>
<name>A0A3B0CFP4_9BACL</name>
<dbReference type="AlphaFoldDB" id="A0A3B0CFP4"/>
<evidence type="ECO:0000256" key="1">
    <source>
        <dbReference type="ARBA" id="ARBA00001913"/>
    </source>
</evidence>
<evidence type="ECO:0000313" key="8">
    <source>
        <dbReference type="EMBL" id="RKN84413.1"/>
    </source>
</evidence>
<dbReference type="Proteomes" id="UP000282311">
    <property type="component" value="Unassembled WGS sequence"/>
</dbReference>
<feature type="domain" description="Sulfatase N-terminal" evidence="7">
    <location>
        <begin position="8"/>
        <end position="346"/>
    </location>
</feature>
<dbReference type="Pfam" id="PF00884">
    <property type="entry name" value="Sulfatase"/>
    <property type="match status" value="1"/>
</dbReference>
<dbReference type="EMBL" id="RBAH01000008">
    <property type="protein sequence ID" value="RKN84413.1"/>
    <property type="molecule type" value="Genomic_DNA"/>
</dbReference>
<dbReference type="PROSITE" id="PS00149">
    <property type="entry name" value="SULFATASE_2"/>
    <property type="match status" value="1"/>
</dbReference>
<keyword evidence="6" id="KW-0106">Calcium</keyword>
<evidence type="ECO:0000256" key="5">
    <source>
        <dbReference type="ARBA" id="ARBA00022801"/>
    </source>
</evidence>
<evidence type="ECO:0000256" key="4">
    <source>
        <dbReference type="ARBA" id="ARBA00022729"/>
    </source>
</evidence>
<dbReference type="GO" id="GO:0004065">
    <property type="term" value="F:arylsulfatase activity"/>
    <property type="evidence" value="ECO:0007669"/>
    <property type="project" value="TreeGrafter"/>
</dbReference>
<comment type="cofactor">
    <cofactor evidence="1">
        <name>Ca(2+)</name>
        <dbReference type="ChEBI" id="CHEBI:29108"/>
    </cofactor>
</comment>
<keyword evidence="4" id="KW-0732">Signal</keyword>
<dbReference type="InterPro" id="IPR024607">
    <property type="entry name" value="Sulfatase_CS"/>
</dbReference>
<keyword evidence="9" id="KW-1185">Reference proteome</keyword>
<dbReference type="InterPro" id="IPR050738">
    <property type="entry name" value="Sulfatase"/>
</dbReference>
<dbReference type="InterPro" id="IPR000917">
    <property type="entry name" value="Sulfatase_N"/>
</dbReference>